<name>A0A975PZP7_9SPHN</name>
<dbReference type="KEGG" id="spph:KFK14_13580"/>
<evidence type="ECO:0000313" key="1">
    <source>
        <dbReference type="EMBL" id="QUT04165.1"/>
    </source>
</evidence>
<proteinExistence type="predicted"/>
<dbReference type="AlphaFoldDB" id="A0A975PZP7"/>
<dbReference type="EMBL" id="CP073910">
    <property type="protein sequence ID" value="QUT04165.1"/>
    <property type="molecule type" value="Genomic_DNA"/>
</dbReference>
<keyword evidence="2" id="KW-1185">Reference proteome</keyword>
<dbReference type="OrthoDB" id="7478574at2"/>
<organism evidence="1 2">
    <name type="scientific">Sphingobium phenoxybenzoativorans</name>
    <dbReference type="NCBI Taxonomy" id="1592790"/>
    <lineage>
        <taxon>Bacteria</taxon>
        <taxon>Pseudomonadati</taxon>
        <taxon>Pseudomonadota</taxon>
        <taxon>Alphaproteobacteria</taxon>
        <taxon>Sphingomonadales</taxon>
        <taxon>Sphingomonadaceae</taxon>
        <taxon>Sphingobium</taxon>
    </lineage>
</organism>
<sequence length="68" mass="7357">MVAIVAALVFAAAFALAVGTMTFMFVTYRDKMVAALLYQPEPAPQPSYSVAILRTRRTVMDAQFALAA</sequence>
<evidence type="ECO:0000313" key="2">
    <source>
        <dbReference type="Proteomes" id="UP000681425"/>
    </source>
</evidence>
<dbReference type="Proteomes" id="UP000681425">
    <property type="component" value="Chromosome"/>
</dbReference>
<gene>
    <name evidence="1" type="ORF">KFK14_13580</name>
</gene>
<dbReference type="RefSeq" id="WP_070157067.1">
    <property type="nucleotide sequence ID" value="NZ_CP073910.1"/>
</dbReference>
<protein>
    <submittedName>
        <fullName evidence="1">Uncharacterized protein</fullName>
    </submittedName>
</protein>
<accession>A0A975PZP7</accession>
<reference evidence="1" key="1">
    <citation type="submission" date="2021-04" db="EMBL/GenBank/DDBJ databases">
        <title>Isolation of p-tert-butylphenol degrading bacteria Sphingobium phenoxybenzoativorans Tas13 from active sludge.</title>
        <authorList>
            <person name="Li Y."/>
        </authorList>
    </citation>
    <scope>NUCLEOTIDE SEQUENCE</scope>
    <source>
        <strain evidence="1">Tas13</strain>
    </source>
</reference>